<evidence type="ECO:0000256" key="4">
    <source>
        <dbReference type="ARBA" id="ARBA00022475"/>
    </source>
</evidence>
<dbReference type="PANTHER" id="PTHR21716">
    <property type="entry name" value="TRANSMEMBRANE PROTEIN"/>
    <property type="match status" value="1"/>
</dbReference>
<reference evidence="9" key="1">
    <citation type="submission" date="2016-01" db="EMBL/GenBank/DDBJ databases">
        <authorList>
            <person name="Mcilroy J.S."/>
            <person name="Karst M S."/>
            <person name="Albertsen M."/>
        </authorList>
    </citation>
    <scope>NUCLEOTIDE SEQUENCE</scope>
    <source>
        <strain evidence="9">Cfx-K</strain>
    </source>
</reference>
<evidence type="ECO:0000256" key="7">
    <source>
        <dbReference type="ARBA" id="ARBA00023136"/>
    </source>
</evidence>
<keyword evidence="10" id="KW-1185">Reference proteome</keyword>
<evidence type="ECO:0000256" key="2">
    <source>
        <dbReference type="ARBA" id="ARBA00009773"/>
    </source>
</evidence>
<feature type="transmembrane region" description="Helical" evidence="8">
    <location>
        <begin position="313"/>
        <end position="341"/>
    </location>
</feature>
<dbReference type="GO" id="GO:0055085">
    <property type="term" value="P:transmembrane transport"/>
    <property type="evidence" value="ECO:0007669"/>
    <property type="project" value="TreeGrafter"/>
</dbReference>
<feature type="transmembrane region" description="Helical" evidence="8">
    <location>
        <begin position="40"/>
        <end position="61"/>
    </location>
</feature>
<evidence type="ECO:0000313" key="9">
    <source>
        <dbReference type="EMBL" id="CUS04869.2"/>
    </source>
</evidence>
<sequence>MTGSSISPSYTWTFWRVVRATLVFVALGLSFWLLYRFNQVAFTLFVAIVLGTMLRPVVVWLQRRGLPGNAGVLLIYLLLLGLLIGFALLVVPLIVTQSTTIVAATPGYIQTLNDWLVNNPNPSIARLGQYFSDSLLPGQAPLQQTGQEILDSAGRAMGYIGSASQILLTVGAILLIAFYWTLDGPRYIKSLLLLVPKTQRENALELILAIETKVSAYIAGQGVLMLVVGGMAFVAYLLIGLPYVLVLALVAGLMEAVPLVGPFLGAVPAALVALSLGPEKLLWVIVATVIIQQLENSLLVPRVMRKAVGVNPFVSLLAIFAFSSLLGVAGALMAIPTAAIIQLVLDRYVFRPDALESEAPSGRDLAGRLRYEARDLVQDLRKQARLKKEGSDKTVRQIDQVMDEIESITTDLDALLEQAGSMSTL</sequence>
<evidence type="ECO:0000256" key="6">
    <source>
        <dbReference type="ARBA" id="ARBA00022989"/>
    </source>
</evidence>
<comment type="subcellular location">
    <subcellularLocation>
        <location evidence="1">Cell membrane</location>
        <topology evidence="1">Multi-pass membrane protein</topology>
    </subcellularLocation>
</comment>
<comment type="similarity">
    <text evidence="2">Belongs to the autoinducer-2 exporter (AI-2E) (TC 2.A.86) family.</text>
</comment>
<keyword evidence="7 8" id="KW-0472">Membrane</keyword>
<feature type="transmembrane region" description="Helical" evidence="8">
    <location>
        <begin position="281"/>
        <end position="301"/>
    </location>
</feature>
<dbReference type="Proteomes" id="UP000215027">
    <property type="component" value="Chromosome I"/>
</dbReference>
<evidence type="ECO:0008006" key="11">
    <source>
        <dbReference type="Google" id="ProtNLM"/>
    </source>
</evidence>
<feature type="transmembrane region" description="Helical" evidence="8">
    <location>
        <begin position="223"/>
        <end position="250"/>
    </location>
</feature>
<keyword evidence="6 8" id="KW-1133">Transmembrane helix</keyword>
<feature type="transmembrane region" description="Helical" evidence="8">
    <location>
        <begin position="73"/>
        <end position="95"/>
    </location>
</feature>
<dbReference type="GO" id="GO:0005886">
    <property type="term" value="C:plasma membrane"/>
    <property type="evidence" value="ECO:0007669"/>
    <property type="project" value="UniProtKB-SubCell"/>
</dbReference>
<dbReference type="PANTHER" id="PTHR21716:SF53">
    <property type="entry name" value="PERMEASE PERM-RELATED"/>
    <property type="match status" value="1"/>
</dbReference>
<dbReference type="EMBL" id="LN890655">
    <property type="protein sequence ID" value="CUS04869.2"/>
    <property type="molecule type" value="Genomic_DNA"/>
</dbReference>
<proteinExistence type="inferred from homology"/>
<keyword evidence="4" id="KW-1003">Cell membrane</keyword>
<dbReference type="Pfam" id="PF01594">
    <property type="entry name" value="AI-2E_transport"/>
    <property type="match status" value="1"/>
</dbReference>
<evidence type="ECO:0000256" key="5">
    <source>
        <dbReference type="ARBA" id="ARBA00022692"/>
    </source>
</evidence>
<organism evidence="9 10">
    <name type="scientific">Candidatus Promineifilum breve</name>
    <dbReference type="NCBI Taxonomy" id="1806508"/>
    <lineage>
        <taxon>Bacteria</taxon>
        <taxon>Bacillati</taxon>
        <taxon>Chloroflexota</taxon>
        <taxon>Ardenticatenia</taxon>
        <taxon>Candidatus Promineifilales</taxon>
        <taxon>Candidatus Promineifilaceae</taxon>
        <taxon>Candidatus Promineifilum</taxon>
    </lineage>
</organism>
<evidence type="ECO:0000256" key="1">
    <source>
        <dbReference type="ARBA" id="ARBA00004651"/>
    </source>
</evidence>
<accession>A0A160T5V1</accession>
<dbReference type="InterPro" id="IPR002549">
    <property type="entry name" value="AI-2E-like"/>
</dbReference>
<feature type="transmembrane region" description="Helical" evidence="8">
    <location>
        <begin position="159"/>
        <end position="182"/>
    </location>
</feature>
<dbReference type="OrthoDB" id="9793390at2"/>
<evidence type="ECO:0000256" key="8">
    <source>
        <dbReference type="SAM" id="Phobius"/>
    </source>
</evidence>
<keyword evidence="3" id="KW-0813">Transport</keyword>
<feature type="transmembrane region" description="Helical" evidence="8">
    <location>
        <begin position="12"/>
        <end position="34"/>
    </location>
</feature>
<dbReference type="RefSeq" id="WP_095044148.1">
    <property type="nucleotide sequence ID" value="NZ_LN890655.1"/>
</dbReference>
<evidence type="ECO:0000313" key="10">
    <source>
        <dbReference type="Proteomes" id="UP000215027"/>
    </source>
</evidence>
<dbReference type="AlphaFoldDB" id="A0A160T5V1"/>
<gene>
    <name evidence="9" type="ORF">CFX0092_A2991</name>
</gene>
<dbReference type="KEGG" id="pbf:CFX0092_A2991"/>
<evidence type="ECO:0000256" key="3">
    <source>
        <dbReference type="ARBA" id="ARBA00022448"/>
    </source>
</evidence>
<keyword evidence="5 8" id="KW-0812">Transmembrane</keyword>
<protein>
    <recommendedName>
        <fullName evidence="11">Permease</fullName>
    </recommendedName>
</protein>
<name>A0A160T5V1_9CHLR</name>